<name>A0A482WSU8_LAOST</name>
<keyword evidence="1" id="KW-0732">Signal</keyword>
<keyword evidence="4" id="KW-0812">Transmembrane</keyword>
<dbReference type="InParanoid" id="A0A482WSU8"/>
<dbReference type="FunCoup" id="A0A482WSU8">
    <property type="interactions" value="33"/>
</dbReference>
<keyword evidence="6" id="KW-1185">Reference proteome</keyword>
<dbReference type="Proteomes" id="UP000291343">
    <property type="component" value="Unassembled WGS sequence"/>
</dbReference>
<feature type="transmembrane region" description="Helical" evidence="4">
    <location>
        <begin position="23"/>
        <end position="43"/>
    </location>
</feature>
<feature type="transmembrane region" description="Helical" evidence="4">
    <location>
        <begin position="55"/>
        <end position="75"/>
    </location>
</feature>
<evidence type="ECO:0000256" key="2">
    <source>
        <dbReference type="ARBA" id="ARBA00023108"/>
    </source>
</evidence>
<dbReference type="SMART" id="SM00700">
    <property type="entry name" value="JHBP"/>
    <property type="match status" value="1"/>
</dbReference>
<dbReference type="EMBL" id="QKKF02026118">
    <property type="protein sequence ID" value="RZF36647.1"/>
    <property type="molecule type" value="Genomic_DNA"/>
</dbReference>
<evidence type="ECO:0000256" key="1">
    <source>
        <dbReference type="ARBA" id="ARBA00022729"/>
    </source>
</evidence>
<evidence type="ECO:0000313" key="6">
    <source>
        <dbReference type="Proteomes" id="UP000291343"/>
    </source>
</evidence>
<keyword evidence="4" id="KW-1133">Transmembrane helix</keyword>
<dbReference type="OrthoDB" id="8194225at2759"/>
<dbReference type="PANTHER" id="PTHR11008">
    <property type="entry name" value="PROTEIN TAKEOUT-LIKE PROTEIN"/>
    <property type="match status" value="1"/>
</dbReference>
<dbReference type="PANTHER" id="PTHR11008:SF32">
    <property type="entry name" value="CIRCADIAN CLOCK-CONTROLLED PROTEIN DAYWAKE-RELATED"/>
    <property type="match status" value="1"/>
</dbReference>
<comment type="caution">
    <text evidence="5">The sequence shown here is derived from an EMBL/GenBank/DDBJ whole genome shotgun (WGS) entry which is preliminary data.</text>
</comment>
<evidence type="ECO:0000313" key="5">
    <source>
        <dbReference type="EMBL" id="RZF36647.1"/>
    </source>
</evidence>
<sequence>MQKFSSNINFQAGAKSVSSRDSAWSDTFFFVATLNFVYHSFIFEPASMMCQNGGVLLVFLALIAATVSLKLPSYITSCKRNDPKLDQCIVEHGQAVLERFSQGEPKYGIPRMDPMDITELKVTQGSAQVGLELTLKNIKMYGMKHAKFLSSKTNLAKRNAVWKFAHERVEMIGDYSVNGKILVLPIRGEGKCNITITDVKVDFEMNWNLIKKDNGKEYINFTNTDLKLSNGRAYFKLENLFGGDRTLGDNMNAFLNENWKEVTQDVGPALGKAMGDVFTLLVSNLNNVVSYDNIYPPS</sequence>
<evidence type="ECO:0000256" key="4">
    <source>
        <dbReference type="SAM" id="Phobius"/>
    </source>
</evidence>
<dbReference type="STRING" id="195883.A0A482WSU8"/>
<dbReference type="GO" id="GO:0005615">
    <property type="term" value="C:extracellular space"/>
    <property type="evidence" value="ECO:0007669"/>
    <property type="project" value="TreeGrafter"/>
</dbReference>
<evidence type="ECO:0000256" key="3">
    <source>
        <dbReference type="ARBA" id="ARBA00060902"/>
    </source>
</evidence>
<dbReference type="AlphaFoldDB" id="A0A482WSU8"/>
<accession>A0A482WSU8</accession>
<dbReference type="Gene3D" id="3.15.10.30">
    <property type="entry name" value="Haemolymph juvenile hormone binding protein"/>
    <property type="match status" value="1"/>
</dbReference>
<dbReference type="SMR" id="A0A482WSU8"/>
<protein>
    <recommendedName>
        <fullName evidence="7">Protein takeout</fullName>
    </recommendedName>
</protein>
<dbReference type="FunFam" id="3.15.10.30:FF:000001">
    <property type="entry name" value="Takeout-like protein 1"/>
    <property type="match status" value="1"/>
</dbReference>
<dbReference type="InterPro" id="IPR038606">
    <property type="entry name" value="To_sf"/>
</dbReference>
<keyword evidence="2" id="KW-0090">Biological rhythms</keyword>
<keyword evidence="4" id="KW-0472">Membrane</keyword>
<comment type="similarity">
    <text evidence="3">Belongs to the TO family.</text>
</comment>
<reference evidence="5 6" key="1">
    <citation type="journal article" date="2017" name="Gigascience">
        <title>Genome sequence of the small brown planthopper, Laodelphax striatellus.</title>
        <authorList>
            <person name="Zhu J."/>
            <person name="Jiang F."/>
            <person name="Wang X."/>
            <person name="Yang P."/>
            <person name="Bao Y."/>
            <person name="Zhao W."/>
            <person name="Wang W."/>
            <person name="Lu H."/>
            <person name="Wang Q."/>
            <person name="Cui N."/>
            <person name="Li J."/>
            <person name="Chen X."/>
            <person name="Luo L."/>
            <person name="Yu J."/>
            <person name="Kang L."/>
            <person name="Cui F."/>
        </authorList>
    </citation>
    <scope>NUCLEOTIDE SEQUENCE [LARGE SCALE GENOMIC DNA]</scope>
    <source>
        <strain evidence="5">Lst14</strain>
    </source>
</reference>
<dbReference type="Pfam" id="PF06585">
    <property type="entry name" value="JHBP"/>
    <property type="match status" value="1"/>
</dbReference>
<dbReference type="GO" id="GO:0007623">
    <property type="term" value="P:circadian rhythm"/>
    <property type="evidence" value="ECO:0007669"/>
    <property type="project" value="UniProtKB-ARBA"/>
</dbReference>
<proteinExistence type="inferred from homology"/>
<gene>
    <name evidence="5" type="ORF">LSTR_LSTR012326</name>
</gene>
<dbReference type="InterPro" id="IPR010562">
    <property type="entry name" value="Haemolymph_juvenile_hormone-bd"/>
</dbReference>
<organism evidence="5 6">
    <name type="scientific">Laodelphax striatellus</name>
    <name type="common">Small brown planthopper</name>
    <name type="synonym">Delphax striatella</name>
    <dbReference type="NCBI Taxonomy" id="195883"/>
    <lineage>
        <taxon>Eukaryota</taxon>
        <taxon>Metazoa</taxon>
        <taxon>Ecdysozoa</taxon>
        <taxon>Arthropoda</taxon>
        <taxon>Hexapoda</taxon>
        <taxon>Insecta</taxon>
        <taxon>Pterygota</taxon>
        <taxon>Neoptera</taxon>
        <taxon>Paraneoptera</taxon>
        <taxon>Hemiptera</taxon>
        <taxon>Auchenorrhyncha</taxon>
        <taxon>Fulgoroidea</taxon>
        <taxon>Delphacidae</taxon>
        <taxon>Criomorphinae</taxon>
        <taxon>Laodelphax</taxon>
    </lineage>
</organism>
<evidence type="ECO:0008006" key="7">
    <source>
        <dbReference type="Google" id="ProtNLM"/>
    </source>
</evidence>